<proteinExistence type="predicted"/>
<dbReference type="EMBL" id="CAWYQH010000002">
    <property type="protein sequence ID" value="CAK8673092.1"/>
    <property type="molecule type" value="Genomic_DNA"/>
</dbReference>
<gene>
    <name evidence="3" type="ORF">CVLEPA_LOCUS2874</name>
</gene>
<feature type="repeat" description="TPR" evidence="1">
    <location>
        <begin position="360"/>
        <end position="393"/>
    </location>
</feature>
<dbReference type="Gene3D" id="1.25.40.10">
    <property type="entry name" value="Tetratricopeptide repeat domain"/>
    <property type="match status" value="1"/>
</dbReference>
<protein>
    <submittedName>
        <fullName evidence="3">Uncharacterized protein</fullName>
    </submittedName>
</protein>
<keyword evidence="1" id="KW-0802">TPR repeat</keyword>
<evidence type="ECO:0000256" key="2">
    <source>
        <dbReference type="SAM" id="MobiDB-lite"/>
    </source>
</evidence>
<organism evidence="3 4">
    <name type="scientific">Clavelina lepadiformis</name>
    <name type="common">Light-bulb sea squirt</name>
    <name type="synonym">Ascidia lepadiformis</name>
    <dbReference type="NCBI Taxonomy" id="159417"/>
    <lineage>
        <taxon>Eukaryota</taxon>
        <taxon>Metazoa</taxon>
        <taxon>Chordata</taxon>
        <taxon>Tunicata</taxon>
        <taxon>Ascidiacea</taxon>
        <taxon>Aplousobranchia</taxon>
        <taxon>Clavelinidae</taxon>
        <taxon>Clavelina</taxon>
    </lineage>
</organism>
<evidence type="ECO:0000313" key="3">
    <source>
        <dbReference type="EMBL" id="CAK8673092.1"/>
    </source>
</evidence>
<evidence type="ECO:0000256" key="1">
    <source>
        <dbReference type="PROSITE-ProRule" id="PRU00339"/>
    </source>
</evidence>
<dbReference type="InterPro" id="IPR019734">
    <property type="entry name" value="TPR_rpt"/>
</dbReference>
<dbReference type="InterPro" id="IPR011990">
    <property type="entry name" value="TPR-like_helical_dom_sf"/>
</dbReference>
<dbReference type="Proteomes" id="UP001642483">
    <property type="component" value="Unassembled WGS sequence"/>
</dbReference>
<reference evidence="3 4" key="1">
    <citation type="submission" date="2024-02" db="EMBL/GenBank/DDBJ databases">
        <authorList>
            <person name="Daric V."/>
            <person name="Darras S."/>
        </authorList>
    </citation>
    <scope>NUCLEOTIDE SEQUENCE [LARGE SCALE GENOMIC DNA]</scope>
</reference>
<keyword evidence="4" id="KW-1185">Reference proteome</keyword>
<feature type="region of interest" description="Disordered" evidence="2">
    <location>
        <begin position="90"/>
        <end position="113"/>
    </location>
</feature>
<sequence>MADDKQQTNKSRKIVVYKEGDRSKIVRVLPACIIKRDQEQPSVSGLTSSMRDINISGENSKAAIETTTPGTENRTKVTFSDFVTIKQISDHSTESESDTSEANVNQVTSPVPKGQGKLKFSEVFTINDPKEEYFSFMSKNKYDHAYDVLLKQHKCGCVGLQANHLKNCHQILLITGTPDEARFVRKSMISFMVENIEVNPTEIQHFANDLQHSDKLLDAILFQFIAAFFYKSTTYSKKLKTMDFCAYQMAQCIQSFLEMETELLEKTKSLCALREAKHELNVLANRHLIPMIVEIKDMISTTEDAPEKQHCLYEALSGHRIEFCQGLVNDHVGRIQTINEAMRVMDRYFGSKSEEMQLYGQLLNNLGTSYLSMSRFDYAAKYYQQAINSYKKSKDFSDPRLKLENIETSENNLEEARNKLLCRPA</sequence>
<name>A0ABP0F022_CLALP</name>
<dbReference type="PROSITE" id="PS50005">
    <property type="entry name" value="TPR"/>
    <property type="match status" value="1"/>
</dbReference>
<comment type="caution">
    <text evidence="3">The sequence shown here is derived from an EMBL/GenBank/DDBJ whole genome shotgun (WGS) entry which is preliminary data.</text>
</comment>
<accession>A0ABP0F022</accession>
<evidence type="ECO:0000313" key="4">
    <source>
        <dbReference type="Proteomes" id="UP001642483"/>
    </source>
</evidence>